<evidence type="ECO:0000313" key="4">
    <source>
        <dbReference type="EMBL" id="CAK7212145.1"/>
    </source>
</evidence>
<evidence type="ECO:0000256" key="3">
    <source>
        <dbReference type="SAM" id="SignalP"/>
    </source>
</evidence>
<dbReference type="PANTHER" id="PTHR16861:SF10">
    <property type="entry name" value="MID2 DOMAIN-CONTAINING PROTEIN"/>
    <property type="match status" value="1"/>
</dbReference>
<reference evidence="4 5" key="1">
    <citation type="submission" date="2024-01" db="EMBL/GenBank/DDBJ databases">
        <authorList>
            <person name="Allen C."/>
            <person name="Tagirdzhanova G."/>
        </authorList>
    </citation>
    <scope>NUCLEOTIDE SEQUENCE [LARGE SCALE GENOMIC DNA]</scope>
</reference>
<feature type="region of interest" description="Disordered" evidence="1">
    <location>
        <begin position="325"/>
        <end position="393"/>
    </location>
</feature>
<keyword evidence="2" id="KW-1133">Transmembrane helix</keyword>
<dbReference type="PANTHER" id="PTHR16861">
    <property type="entry name" value="GLYCOPROTEIN 38"/>
    <property type="match status" value="1"/>
</dbReference>
<evidence type="ECO:0000256" key="1">
    <source>
        <dbReference type="SAM" id="MobiDB-lite"/>
    </source>
</evidence>
<keyword evidence="3" id="KW-0732">Signal</keyword>
<feature type="compositionally biased region" description="Basic and acidic residues" evidence="1">
    <location>
        <begin position="327"/>
        <end position="342"/>
    </location>
</feature>
<keyword evidence="5" id="KW-1185">Reference proteome</keyword>
<proteinExistence type="predicted"/>
<dbReference type="Proteomes" id="UP001642406">
    <property type="component" value="Unassembled WGS sequence"/>
</dbReference>
<feature type="chain" id="PRO_5047003494" evidence="3">
    <location>
        <begin position="36"/>
        <end position="393"/>
    </location>
</feature>
<protein>
    <submittedName>
        <fullName evidence="4">Uncharacterized protein</fullName>
    </submittedName>
</protein>
<feature type="compositionally biased region" description="Low complexity" evidence="1">
    <location>
        <begin position="343"/>
        <end position="357"/>
    </location>
</feature>
<name>A0ABP0AXY4_9PEZI</name>
<accession>A0ABP0AXY4</accession>
<gene>
    <name evidence="4" type="ORF">SBRCBS47491_001373</name>
</gene>
<feature type="compositionally biased region" description="Basic and acidic residues" evidence="1">
    <location>
        <begin position="266"/>
        <end position="278"/>
    </location>
</feature>
<evidence type="ECO:0000256" key="2">
    <source>
        <dbReference type="SAM" id="Phobius"/>
    </source>
</evidence>
<sequence length="393" mass="41274">MLSGLYANLRRGPPASIPSAAKLLPLLLLLTPSVAFPIPDAASNVVPDAAEEDPRRDLSKEHLQEKVNIVVARYELYTTTWTETETYTSTYTSGDAAAPTGICTPVAGSGQIACGNVCCGSWQYCAYQGQCLDIPGATVTGGATTVTPTPTGKPTYFTTYTTTGGVTVTTPYNPPYKATSGSGSATGTAVGASGSGTGVTSTTSGNHLSGGAIAGIVIGTLAGIGLLILLCACVLVRGLWHGILAIFGLGGNRRRDKENVTIIEEERYHHHGGGREHSSWYGGAGGGGGRPPPPMSEKKSSGRGWLGLGAAAGTILLLLGLKRHKDHKEEERRRPPRSRSDVSSDYYTYSGSYLSGSRDSRRSRGTRASRRSDPTRVSRSSRPSRQSRAASRR</sequence>
<keyword evidence="2" id="KW-0472">Membrane</keyword>
<feature type="transmembrane region" description="Helical" evidence="2">
    <location>
        <begin position="212"/>
        <end position="236"/>
    </location>
</feature>
<feature type="compositionally biased region" description="Low complexity" evidence="1">
    <location>
        <begin position="377"/>
        <end position="393"/>
    </location>
</feature>
<comment type="caution">
    <text evidence="4">The sequence shown here is derived from an EMBL/GenBank/DDBJ whole genome shotgun (WGS) entry which is preliminary data.</text>
</comment>
<feature type="region of interest" description="Disordered" evidence="1">
    <location>
        <begin position="266"/>
        <end position="303"/>
    </location>
</feature>
<organism evidence="4 5">
    <name type="scientific">Sporothrix bragantina</name>
    <dbReference type="NCBI Taxonomy" id="671064"/>
    <lineage>
        <taxon>Eukaryota</taxon>
        <taxon>Fungi</taxon>
        <taxon>Dikarya</taxon>
        <taxon>Ascomycota</taxon>
        <taxon>Pezizomycotina</taxon>
        <taxon>Sordariomycetes</taxon>
        <taxon>Sordariomycetidae</taxon>
        <taxon>Ophiostomatales</taxon>
        <taxon>Ophiostomataceae</taxon>
        <taxon>Sporothrix</taxon>
    </lineage>
</organism>
<feature type="signal peptide" evidence="3">
    <location>
        <begin position="1"/>
        <end position="35"/>
    </location>
</feature>
<evidence type="ECO:0000313" key="5">
    <source>
        <dbReference type="Proteomes" id="UP001642406"/>
    </source>
</evidence>
<keyword evidence="2" id="KW-0812">Transmembrane</keyword>
<dbReference type="EMBL" id="CAWUHC010000007">
    <property type="protein sequence ID" value="CAK7212145.1"/>
    <property type="molecule type" value="Genomic_DNA"/>
</dbReference>